<feature type="compositionally biased region" description="Basic and acidic residues" evidence="1">
    <location>
        <begin position="34"/>
        <end position="46"/>
    </location>
</feature>
<evidence type="ECO:0000313" key="4">
    <source>
        <dbReference type="Proteomes" id="UP001162031"/>
    </source>
</evidence>
<feature type="compositionally biased region" description="Basic residues" evidence="1">
    <location>
        <begin position="10"/>
        <end position="20"/>
    </location>
</feature>
<organism evidence="3 4">
    <name type="scientific">Hyaloperonospora brassicae</name>
    <name type="common">Brassica downy mildew</name>
    <name type="synonym">Peronospora brassicae</name>
    <dbReference type="NCBI Taxonomy" id="162125"/>
    <lineage>
        <taxon>Eukaryota</taxon>
        <taxon>Sar</taxon>
        <taxon>Stramenopiles</taxon>
        <taxon>Oomycota</taxon>
        <taxon>Peronosporomycetes</taxon>
        <taxon>Peronosporales</taxon>
        <taxon>Peronosporaceae</taxon>
        <taxon>Hyaloperonospora</taxon>
    </lineage>
</organism>
<evidence type="ECO:0000259" key="2">
    <source>
        <dbReference type="SMART" id="SM00581"/>
    </source>
</evidence>
<feature type="compositionally biased region" description="Basic and acidic residues" evidence="1">
    <location>
        <begin position="104"/>
        <end position="113"/>
    </location>
</feature>
<evidence type="ECO:0000256" key="1">
    <source>
        <dbReference type="SAM" id="MobiDB-lite"/>
    </source>
</evidence>
<dbReference type="Pfam" id="PF04037">
    <property type="entry name" value="DUF382"/>
    <property type="match status" value="1"/>
</dbReference>
<reference evidence="3" key="1">
    <citation type="submission" date="2022-12" db="EMBL/GenBank/DDBJ databases">
        <authorList>
            <person name="Webb A."/>
        </authorList>
    </citation>
    <scope>NUCLEOTIDE SEQUENCE</scope>
    <source>
        <strain evidence="3">Hp1</strain>
    </source>
</reference>
<gene>
    <name evidence="3" type="ORF">HBR001_LOCUS5785</name>
</gene>
<feature type="compositionally biased region" description="Basic and acidic residues" evidence="1">
    <location>
        <begin position="536"/>
        <end position="547"/>
    </location>
</feature>
<dbReference type="GO" id="GO:0005634">
    <property type="term" value="C:nucleus"/>
    <property type="evidence" value="ECO:0007669"/>
    <property type="project" value="InterPro"/>
</dbReference>
<dbReference type="InterPro" id="IPR007180">
    <property type="entry name" value="DUF382"/>
</dbReference>
<dbReference type="InterPro" id="IPR006568">
    <property type="entry name" value="PSP_pro-rich"/>
</dbReference>
<comment type="caution">
    <text evidence="3">The sequence shown here is derived from an EMBL/GenBank/DDBJ whole genome shotgun (WGS) entry which is preliminary data.</text>
</comment>
<dbReference type="Pfam" id="PF04046">
    <property type="entry name" value="PSP"/>
    <property type="match status" value="1"/>
</dbReference>
<feature type="region of interest" description="Disordered" evidence="1">
    <location>
        <begin position="1"/>
        <end position="53"/>
    </location>
</feature>
<protein>
    <recommendedName>
        <fullName evidence="2">PSP proline-rich domain-containing protein</fullName>
    </recommendedName>
</protein>
<feature type="compositionally biased region" description="Acidic residues" evidence="1">
    <location>
        <begin position="388"/>
        <end position="411"/>
    </location>
</feature>
<feature type="region of interest" description="Disordered" evidence="1">
    <location>
        <begin position="92"/>
        <end position="138"/>
    </location>
</feature>
<evidence type="ECO:0000313" key="3">
    <source>
        <dbReference type="EMBL" id="CAI5733275.1"/>
    </source>
</evidence>
<dbReference type="Proteomes" id="UP001162031">
    <property type="component" value="Unassembled WGS sequence"/>
</dbReference>
<dbReference type="InterPro" id="IPR052584">
    <property type="entry name" value="U2_snRNP_Complex_Component"/>
</dbReference>
<dbReference type="EMBL" id="CANTFL010001193">
    <property type="protein sequence ID" value="CAI5733275.1"/>
    <property type="molecule type" value="Genomic_DNA"/>
</dbReference>
<feature type="compositionally biased region" description="Acidic residues" evidence="1">
    <location>
        <begin position="116"/>
        <end position="131"/>
    </location>
</feature>
<feature type="region of interest" description="Disordered" evidence="1">
    <location>
        <begin position="488"/>
        <end position="547"/>
    </location>
</feature>
<name>A0AAV0UBP7_HYABA</name>
<feature type="region of interest" description="Disordered" evidence="1">
    <location>
        <begin position="370"/>
        <end position="417"/>
    </location>
</feature>
<sequence>MAAESGLTKNQRRRLKKRAQKQAEANGVQFGSTNRRDETAVPEKQTDIASPVNVEVEYVSADPSKDLALAKDDPMYEEMLRVLSKFSSAEELCGTTDNEEGQDVENRGKKGVDGDVMNDEEGDEHKEEDEQVLSRKARKKSKRLSVAELKQLVSYPDVVEAHDVTSADPRLLVYLKSYRNTVPVPHHWCHKRKYLQGKRGIEKPPFQLPEFIAQTGIAAVRDSVAEDDEKKRNKQRARERVQPKMGRVDIDYQVLHDAFFRFQTKPKLLTRLGDLYYEGKEFEVKLKTKVPGQLSDELKAALGMVEGVPPPWLLNVQRYGPPPAYPNLKIPGLNAPIPEGASFGYHPGGWGKPPVDENGVPLYGDVFGKATETETQSEEINRERWGELEEEEVDEEEEEGEGEGDEAEDIMEGGTGAEGLDATGVETPLVDGISSVASGLTTPGVVDLRKGIRGTETPDAPQQLYTVLEQKDTSVGTSLYGSGHAYVVPGAAEEPSGTRSETGRVRRRFEDASALASADVGADEDEAAQKKKRAKTEKSKKLKDFKF</sequence>
<accession>A0AAV0UBP7</accession>
<feature type="domain" description="PSP proline-rich" evidence="2">
    <location>
        <begin position="286"/>
        <end position="339"/>
    </location>
</feature>
<dbReference type="PANTHER" id="PTHR12785">
    <property type="entry name" value="SPLICING FACTOR 3B"/>
    <property type="match status" value="1"/>
</dbReference>
<keyword evidence="4" id="KW-1185">Reference proteome</keyword>
<proteinExistence type="predicted"/>
<dbReference type="SMART" id="SM00581">
    <property type="entry name" value="PSP"/>
    <property type="match status" value="1"/>
</dbReference>
<dbReference type="PANTHER" id="PTHR12785:SF6">
    <property type="entry name" value="SPLICING FACTOR 3B SUBUNIT 2"/>
    <property type="match status" value="1"/>
</dbReference>
<feature type="compositionally biased region" description="Basic and acidic residues" evidence="1">
    <location>
        <begin position="501"/>
        <end position="511"/>
    </location>
</feature>
<dbReference type="AlphaFoldDB" id="A0AAV0UBP7"/>